<evidence type="ECO:0000256" key="1">
    <source>
        <dbReference type="SAM" id="Coils"/>
    </source>
</evidence>
<evidence type="ECO:0000313" key="4">
    <source>
        <dbReference type="Proteomes" id="UP001071110"/>
    </source>
</evidence>
<dbReference type="GO" id="GO:0015074">
    <property type="term" value="P:DNA integration"/>
    <property type="evidence" value="ECO:0007669"/>
    <property type="project" value="InterPro"/>
</dbReference>
<dbReference type="InterPro" id="IPR001584">
    <property type="entry name" value="Integrase_cat-core"/>
</dbReference>
<dbReference type="EMBL" id="JANRML010000041">
    <property type="protein sequence ID" value="MCZ2221936.1"/>
    <property type="molecule type" value="Genomic_DNA"/>
</dbReference>
<reference evidence="3" key="1">
    <citation type="submission" date="2022-08" db="EMBL/GenBank/DDBJ databases">
        <title>Corynebacterium sp. nov., isolated from clinical breast specimens.</title>
        <authorList>
            <person name="Zhang T."/>
        </authorList>
    </citation>
    <scope>NUCLEOTIDE SEQUENCE</scope>
    <source>
        <strain evidence="3">CCUG 57942</strain>
    </source>
</reference>
<dbReference type="SUPFAM" id="SSF53098">
    <property type="entry name" value="Ribonuclease H-like"/>
    <property type="match status" value="1"/>
</dbReference>
<keyword evidence="4" id="KW-1185">Reference proteome</keyword>
<dbReference type="PANTHER" id="PTHR37984:SF5">
    <property type="entry name" value="PROTEIN NYNRIN-LIKE"/>
    <property type="match status" value="1"/>
</dbReference>
<evidence type="ECO:0000313" key="3">
    <source>
        <dbReference type="EMBL" id="MCZ2221936.1"/>
    </source>
</evidence>
<feature type="coiled-coil region" evidence="1">
    <location>
        <begin position="86"/>
        <end position="120"/>
    </location>
</feature>
<gene>
    <name evidence="3" type="ORF">NUW87_11300</name>
</gene>
<accession>A0A9Q4NT60</accession>
<dbReference type="Gene3D" id="3.30.420.10">
    <property type="entry name" value="Ribonuclease H-like superfamily/Ribonuclease H"/>
    <property type="match status" value="1"/>
</dbReference>
<proteinExistence type="predicted"/>
<dbReference type="RefSeq" id="WP_269028616.1">
    <property type="nucleotide sequence ID" value="NZ_JANRML010000041.1"/>
</dbReference>
<sequence length="137" mass="16030">MGTQLAHSSSYHPQSDGQTEIVNKCLEGYLRCFVSDKQTQWFKWLPLAEWWYNTSFHTATKMTPFMALYGYHPPSITSSLKEKSKVQAVEDHIENQQQVLQILKDNLTMAQNRMKQQADQHCSERSFEVGDWVFLRL</sequence>
<dbReference type="AlphaFoldDB" id="A0A9Q4NT60"/>
<organism evidence="3 4">
    <name type="scientific">Corynebacterium pilbarense</name>
    <dbReference type="NCBI Taxonomy" id="1288393"/>
    <lineage>
        <taxon>Bacteria</taxon>
        <taxon>Bacillati</taxon>
        <taxon>Actinomycetota</taxon>
        <taxon>Actinomycetes</taxon>
        <taxon>Mycobacteriales</taxon>
        <taxon>Corynebacteriaceae</taxon>
        <taxon>Corynebacterium</taxon>
    </lineage>
</organism>
<keyword evidence="1" id="KW-0175">Coiled coil</keyword>
<dbReference type="PANTHER" id="PTHR37984">
    <property type="entry name" value="PROTEIN CBG26694"/>
    <property type="match status" value="1"/>
</dbReference>
<feature type="non-terminal residue" evidence="3">
    <location>
        <position position="137"/>
    </location>
</feature>
<comment type="caution">
    <text evidence="3">The sequence shown here is derived from an EMBL/GenBank/DDBJ whole genome shotgun (WGS) entry which is preliminary data.</text>
</comment>
<evidence type="ECO:0000259" key="2">
    <source>
        <dbReference type="PROSITE" id="PS50994"/>
    </source>
</evidence>
<dbReference type="PROSITE" id="PS50994">
    <property type="entry name" value="INTEGRASE"/>
    <property type="match status" value="1"/>
</dbReference>
<dbReference type="InterPro" id="IPR012337">
    <property type="entry name" value="RNaseH-like_sf"/>
</dbReference>
<dbReference type="InterPro" id="IPR050951">
    <property type="entry name" value="Retrovirus_Pol_polyprotein"/>
</dbReference>
<dbReference type="InterPro" id="IPR036397">
    <property type="entry name" value="RNaseH_sf"/>
</dbReference>
<dbReference type="Proteomes" id="UP001071110">
    <property type="component" value="Unassembled WGS sequence"/>
</dbReference>
<feature type="domain" description="Integrase catalytic" evidence="2">
    <location>
        <begin position="1"/>
        <end position="72"/>
    </location>
</feature>
<dbReference type="GO" id="GO:0003676">
    <property type="term" value="F:nucleic acid binding"/>
    <property type="evidence" value="ECO:0007669"/>
    <property type="project" value="InterPro"/>
</dbReference>
<protein>
    <recommendedName>
        <fullName evidence="2">Integrase catalytic domain-containing protein</fullName>
    </recommendedName>
</protein>
<name>A0A9Q4NT60_9CORY</name>